<proteinExistence type="predicted"/>
<name>A0A3P7JBX8_STRVU</name>
<sequence>MSQRTTGTFSVCGWVSTRREVRIDTWTKMVLPSFDTKMPRCGSKCSPILLTCEEGFECIENESRDDYLCCQIPPIKKEVVSLIKAINFSKLPKPRIPPTTVAPLFTTSDSRLRCGEDVLPMLLDGEYMRCPQLGAPCPKAGYTCQIGIGGLYCCPLDVELEEETTSTFPPKISKFLPETPCKGILEICTIFE</sequence>
<protein>
    <submittedName>
        <fullName evidence="1">Uncharacterized protein</fullName>
    </submittedName>
</protein>
<dbReference type="Proteomes" id="UP000270094">
    <property type="component" value="Unassembled WGS sequence"/>
</dbReference>
<keyword evidence="2" id="KW-1185">Reference proteome</keyword>
<evidence type="ECO:0000313" key="1">
    <source>
        <dbReference type="EMBL" id="VDM83071.1"/>
    </source>
</evidence>
<dbReference type="EMBL" id="UYYB01120929">
    <property type="protein sequence ID" value="VDM83071.1"/>
    <property type="molecule type" value="Genomic_DNA"/>
</dbReference>
<evidence type="ECO:0000313" key="2">
    <source>
        <dbReference type="Proteomes" id="UP000270094"/>
    </source>
</evidence>
<accession>A0A3P7JBX8</accession>
<reference evidence="1 2" key="1">
    <citation type="submission" date="2018-11" db="EMBL/GenBank/DDBJ databases">
        <authorList>
            <consortium name="Pathogen Informatics"/>
        </authorList>
    </citation>
    <scope>NUCLEOTIDE SEQUENCE [LARGE SCALE GENOMIC DNA]</scope>
</reference>
<dbReference type="AlphaFoldDB" id="A0A3P7JBX8"/>
<organism evidence="1 2">
    <name type="scientific">Strongylus vulgaris</name>
    <name type="common">Blood worm</name>
    <dbReference type="NCBI Taxonomy" id="40348"/>
    <lineage>
        <taxon>Eukaryota</taxon>
        <taxon>Metazoa</taxon>
        <taxon>Ecdysozoa</taxon>
        <taxon>Nematoda</taxon>
        <taxon>Chromadorea</taxon>
        <taxon>Rhabditida</taxon>
        <taxon>Rhabditina</taxon>
        <taxon>Rhabditomorpha</taxon>
        <taxon>Strongyloidea</taxon>
        <taxon>Strongylidae</taxon>
        <taxon>Strongylus</taxon>
    </lineage>
</organism>
<gene>
    <name evidence="1" type="ORF">SVUK_LOCUS18069</name>
</gene>
<dbReference type="OrthoDB" id="5813682at2759"/>